<name>A0A7C9PEX7_9BURK</name>
<dbReference type="Proteomes" id="UP000484255">
    <property type="component" value="Unassembled WGS sequence"/>
</dbReference>
<dbReference type="SUPFAM" id="SSF55729">
    <property type="entry name" value="Acyl-CoA N-acyltransferases (Nat)"/>
    <property type="match status" value="1"/>
</dbReference>
<proteinExistence type="predicted"/>
<dbReference type="RefSeq" id="WP_163455622.1">
    <property type="nucleotide sequence ID" value="NZ_JAAGOH010000001.1"/>
</dbReference>
<evidence type="ECO:0000313" key="1">
    <source>
        <dbReference type="EMBL" id="NDY89770.1"/>
    </source>
</evidence>
<keyword evidence="2" id="KW-1185">Reference proteome</keyword>
<dbReference type="EMBL" id="JAAGOH010000001">
    <property type="protein sequence ID" value="NDY89770.1"/>
    <property type="molecule type" value="Genomic_DNA"/>
</dbReference>
<reference evidence="1 2" key="1">
    <citation type="submission" date="2020-02" db="EMBL/GenBank/DDBJ databases">
        <title>Ideonella bacterium strain TBM-1.</title>
        <authorList>
            <person name="Chen W.-M."/>
        </authorList>
    </citation>
    <scope>NUCLEOTIDE SEQUENCE [LARGE SCALE GENOMIC DNA]</scope>
    <source>
        <strain evidence="1 2">TBM-1</strain>
    </source>
</reference>
<accession>A0A7C9PEX7</accession>
<organism evidence="1 2">
    <name type="scientific">Ideonella livida</name>
    <dbReference type="NCBI Taxonomy" id="2707176"/>
    <lineage>
        <taxon>Bacteria</taxon>
        <taxon>Pseudomonadati</taxon>
        <taxon>Pseudomonadota</taxon>
        <taxon>Betaproteobacteria</taxon>
        <taxon>Burkholderiales</taxon>
        <taxon>Sphaerotilaceae</taxon>
        <taxon>Ideonella</taxon>
    </lineage>
</organism>
<dbReference type="Gene3D" id="3.40.630.30">
    <property type="match status" value="1"/>
</dbReference>
<evidence type="ECO:0008006" key="3">
    <source>
        <dbReference type="Google" id="ProtNLM"/>
    </source>
</evidence>
<gene>
    <name evidence="1" type="ORF">G3A44_01020</name>
</gene>
<protein>
    <recommendedName>
        <fullName evidence="3">N-acetyltransferase domain-containing protein</fullName>
    </recommendedName>
</protein>
<dbReference type="InterPro" id="IPR016181">
    <property type="entry name" value="Acyl_CoA_acyltransferase"/>
</dbReference>
<evidence type="ECO:0000313" key="2">
    <source>
        <dbReference type="Proteomes" id="UP000484255"/>
    </source>
</evidence>
<dbReference type="AlphaFoldDB" id="A0A7C9PEX7"/>
<comment type="caution">
    <text evidence="1">The sequence shown here is derived from an EMBL/GenBank/DDBJ whole genome shotgun (WGS) entry which is preliminary data.</text>
</comment>
<sequence length="126" mass="14043">MSDRINTPYGAFEIGPMPSQPQVALCHGFFVHHAKRGQGFGHQLKAHQNRILRERLYDFSICTVDGANERQKAVLTRAGWHWMASFRNSKTGGHTEMWGWHVQPTAAEANTSAQADLALELEGVTA</sequence>